<sequence length="114" mass="12534">MNASSVSSISYTAAARTVDTNDLEKQKSRLQAEIRQWQESKEDVKTKTLKITQLQMQIEQIERRIAERKAESKSAQGASSSLNGNAEAASDLRSLYGVNTGSAKNPNGTFDVRI</sequence>
<evidence type="ECO:0000313" key="3">
    <source>
        <dbReference type="Proteomes" id="UP000006620"/>
    </source>
</evidence>
<organism evidence="2 3">
    <name type="scientific">Paenibacillus mucilaginosus (strain KNP414)</name>
    <dbReference type="NCBI Taxonomy" id="1036673"/>
    <lineage>
        <taxon>Bacteria</taxon>
        <taxon>Bacillati</taxon>
        <taxon>Bacillota</taxon>
        <taxon>Bacilli</taxon>
        <taxon>Bacillales</taxon>
        <taxon>Paenibacillaceae</taxon>
        <taxon>Paenibacillus</taxon>
    </lineage>
</organism>
<feature type="region of interest" description="Disordered" evidence="1">
    <location>
        <begin position="67"/>
        <end position="86"/>
    </location>
</feature>
<proteinExistence type="predicted"/>
<dbReference type="AlphaFoldDB" id="F8FIX8"/>
<gene>
    <name evidence="2" type="ordered locus">KNP414_07871</name>
</gene>
<dbReference type="RefSeq" id="WP_013921503.1">
    <property type="nucleotide sequence ID" value="NC_015690.1"/>
</dbReference>
<name>F8FIX8_PAEMK</name>
<accession>F8FIX8</accession>
<dbReference type="KEGG" id="pms:KNP414_07871"/>
<dbReference type="Proteomes" id="UP000006620">
    <property type="component" value="Chromosome"/>
</dbReference>
<evidence type="ECO:0000256" key="1">
    <source>
        <dbReference type="SAM" id="MobiDB-lite"/>
    </source>
</evidence>
<reference evidence="2 3" key="2">
    <citation type="journal article" date="2013" name="Genome Announc.">
        <title>Genome Sequence of Growth-Improving Paenibacillus mucilaginosus Strain KNP414.</title>
        <authorList>
            <person name="Lu J.J."/>
            <person name="Wang J.F."/>
            <person name="Hu X.F."/>
        </authorList>
    </citation>
    <scope>NUCLEOTIDE SEQUENCE [LARGE SCALE GENOMIC DNA]</scope>
    <source>
        <strain evidence="2 3">KNP414</strain>
    </source>
</reference>
<protein>
    <recommendedName>
        <fullName evidence="4">FlxA-like protein</fullName>
    </recommendedName>
</protein>
<dbReference type="HOGENOM" id="CLU_2118630_0_0_9"/>
<feature type="compositionally biased region" description="Polar residues" evidence="1">
    <location>
        <begin position="73"/>
        <end position="84"/>
    </location>
</feature>
<dbReference type="EMBL" id="CP002869">
    <property type="protein sequence ID" value="AEI46356.1"/>
    <property type="molecule type" value="Genomic_DNA"/>
</dbReference>
<evidence type="ECO:0000313" key="2">
    <source>
        <dbReference type="EMBL" id="AEI46356.1"/>
    </source>
</evidence>
<evidence type="ECO:0008006" key="4">
    <source>
        <dbReference type="Google" id="ProtNLM"/>
    </source>
</evidence>
<dbReference type="PATRIC" id="fig|1036673.3.peg.7343"/>
<reference evidence="3" key="1">
    <citation type="submission" date="2011-06" db="EMBL/GenBank/DDBJ databases">
        <title>Complete genome sequence of Paenibacillus mucilaginosus KNP414.</title>
        <authorList>
            <person name="Wang J."/>
            <person name="Hu S."/>
            <person name="Hu X."/>
            <person name="Zhang B."/>
            <person name="Dong D."/>
            <person name="Zhang S."/>
            <person name="Zhao K."/>
            <person name="Wu D."/>
        </authorList>
    </citation>
    <scope>NUCLEOTIDE SEQUENCE [LARGE SCALE GENOMIC DNA]</scope>
    <source>
        <strain evidence="3">KNP414</strain>
    </source>
</reference>